<evidence type="ECO:0000313" key="8">
    <source>
        <dbReference type="Proteomes" id="UP000569951"/>
    </source>
</evidence>
<evidence type="ECO:0000313" key="7">
    <source>
        <dbReference type="EMBL" id="MBB6097179.1"/>
    </source>
</evidence>
<feature type="transmembrane region" description="Helical" evidence="6">
    <location>
        <begin position="29"/>
        <end position="47"/>
    </location>
</feature>
<gene>
    <name evidence="7" type="ORF">HNR42_000593</name>
</gene>
<dbReference type="PANTHER" id="PTHR33931:SF2">
    <property type="entry name" value="HOLIN-LIKE PROTEIN CIDA"/>
    <property type="match status" value="1"/>
</dbReference>
<evidence type="ECO:0000256" key="6">
    <source>
        <dbReference type="SAM" id="Phobius"/>
    </source>
</evidence>
<name>A0A841HY85_9DEIO</name>
<dbReference type="Proteomes" id="UP000569951">
    <property type="component" value="Unassembled WGS sequence"/>
</dbReference>
<keyword evidence="2" id="KW-1003">Cell membrane</keyword>
<evidence type="ECO:0000256" key="4">
    <source>
        <dbReference type="ARBA" id="ARBA00022989"/>
    </source>
</evidence>
<evidence type="ECO:0000256" key="2">
    <source>
        <dbReference type="ARBA" id="ARBA00022475"/>
    </source>
</evidence>
<dbReference type="AlphaFoldDB" id="A0A841HY85"/>
<comment type="caution">
    <text evidence="7">The sequence shown here is derived from an EMBL/GenBank/DDBJ whole genome shotgun (WGS) entry which is preliminary data.</text>
</comment>
<organism evidence="7 8">
    <name type="scientific">Deinobacterium chartae</name>
    <dbReference type="NCBI Taxonomy" id="521158"/>
    <lineage>
        <taxon>Bacteria</taxon>
        <taxon>Thermotogati</taxon>
        <taxon>Deinococcota</taxon>
        <taxon>Deinococci</taxon>
        <taxon>Deinococcales</taxon>
        <taxon>Deinococcaceae</taxon>
        <taxon>Deinobacterium</taxon>
    </lineage>
</organism>
<protein>
    <submittedName>
        <fullName evidence="7">Holin-like protein</fullName>
    </submittedName>
</protein>
<evidence type="ECO:0000256" key="1">
    <source>
        <dbReference type="ARBA" id="ARBA00004651"/>
    </source>
</evidence>
<dbReference type="PANTHER" id="PTHR33931">
    <property type="entry name" value="HOLIN-LIKE PROTEIN CIDA-RELATED"/>
    <property type="match status" value="1"/>
</dbReference>
<feature type="transmembrane region" description="Helical" evidence="6">
    <location>
        <begin position="59"/>
        <end position="78"/>
    </location>
</feature>
<feature type="transmembrane region" description="Helical" evidence="6">
    <location>
        <begin position="84"/>
        <end position="106"/>
    </location>
</feature>
<reference evidence="7 8" key="1">
    <citation type="submission" date="2020-08" db="EMBL/GenBank/DDBJ databases">
        <title>Genomic Encyclopedia of Type Strains, Phase IV (KMG-IV): sequencing the most valuable type-strain genomes for metagenomic binning, comparative biology and taxonomic classification.</title>
        <authorList>
            <person name="Goeker M."/>
        </authorList>
    </citation>
    <scope>NUCLEOTIDE SEQUENCE [LARGE SCALE GENOMIC DNA]</scope>
    <source>
        <strain evidence="7 8">DSM 21458</strain>
    </source>
</reference>
<keyword evidence="8" id="KW-1185">Reference proteome</keyword>
<dbReference type="RefSeq" id="WP_183984356.1">
    <property type="nucleotide sequence ID" value="NZ_JACHHG010000002.1"/>
</dbReference>
<dbReference type="Pfam" id="PF03788">
    <property type="entry name" value="LrgA"/>
    <property type="match status" value="1"/>
</dbReference>
<sequence>MPFLLGLFVLFAFLLLGEGVQRALHLPVPGSVVGMVLLWAALELRLVRLEWVEGAARSLQAILGLLFVPAGAGLVAHLGAGWTWAATLAVMAVALLATLAVTGWTLERGTQR</sequence>
<keyword evidence="3 6" id="KW-0812">Transmembrane</keyword>
<accession>A0A841HY85</accession>
<keyword evidence="5 6" id="KW-0472">Membrane</keyword>
<dbReference type="EMBL" id="JACHHG010000002">
    <property type="protein sequence ID" value="MBB6097179.1"/>
    <property type="molecule type" value="Genomic_DNA"/>
</dbReference>
<dbReference type="InterPro" id="IPR005538">
    <property type="entry name" value="LrgA/CidA"/>
</dbReference>
<evidence type="ECO:0000256" key="5">
    <source>
        <dbReference type="ARBA" id="ARBA00023136"/>
    </source>
</evidence>
<proteinExistence type="predicted"/>
<keyword evidence="4 6" id="KW-1133">Transmembrane helix</keyword>
<comment type="subcellular location">
    <subcellularLocation>
        <location evidence="1">Cell membrane</location>
        <topology evidence="1">Multi-pass membrane protein</topology>
    </subcellularLocation>
</comment>
<evidence type="ECO:0000256" key="3">
    <source>
        <dbReference type="ARBA" id="ARBA00022692"/>
    </source>
</evidence>
<dbReference type="GO" id="GO:0005886">
    <property type="term" value="C:plasma membrane"/>
    <property type="evidence" value="ECO:0007669"/>
    <property type="project" value="UniProtKB-SubCell"/>
</dbReference>